<gene>
    <name evidence="3" type="ORF">BYL167_LOCUS57738</name>
    <name evidence="2" type="ORF">CJN711_LOCUS26043</name>
</gene>
<dbReference type="Proteomes" id="UP000663855">
    <property type="component" value="Unassembled WGS sequence"/>
</dbReference>
<dbReference type="GO" id="GO:0005509">
    <property type="term" value="F:calcium ion binding"/>
    <property type="evidence" value="ECO:0007669"/>
    <property type="project" value="InterPro"/>
</dbReference>
<dbReference type="InterPro" id="IPR002048">
    <property type="entry name" value="EF_hand_dom"/>
</dbReference>
<dbReference type="AlphaFoldDB" id="A0A815RRW2"/>
<evidence type="ECO:0000259" key="1">
    <source>
        <dbReference type="PROSITE" id="PS50222"/>
    </source>
</evidence>
<comment type="caution">
    <text evidence="2">The sequence shown here is derived from an EMBL/GenBank/DDBJ whole genome shotgun (WGS) entry which is preliminary data.</text>
</comment>
<dbReference type="EMBL" id="CAJOBH010225454">
    <property type="protein sequence ID" value="CAF5048120.1"/>
    <property type="molecule type" value="Genomic_DNA"/>
</dbReference>
<name>A0A815RRW2_9BILA</name>
<evidence type="ECO:0000313" key="3">
    <source>
        <dbReference type="EMBL" id="CAF5048120.1"/>
    </source>
</evidence>
<evidence type="ECO:0000313" key="2">
    <source>
        <dbReference type="EMBL" id="CAF1478692.1"/>
    </source>
</evidence>
<sequence>YAQPRNVIIQYEPVQVRVVRQFQRLGVVQANPQAYLQQYGVQLLDASTLVQQARSAGVVEDISAPAGASVGFSANSYGQESSFGASSGVAAGAGAGFSAGGAEFGSGGGGGSGAGFGGSSFESSSVSSGGGAGFEGGFGYWCTGGANSAFQQVDANLDGRVDINEFGNFAGQNLGGGLSQQSYSSSFSY</sequence>
<evidence type="ECO:0000313" key="4">
    <source>
        <dbReference type="Proteomes" id="UP000663855"/>
    </source>
</evidence>
<protein>
    <recommendedName>
        <fullName evidence="1">EF-hand domain-containing protein</fullName>
    </recommendedName>
</protein>
<proteinExistence type="predicted"/>
<organism evidence="2 4">
    <name type="scientific">Rotaria magnacalcarata</name>
    <dbReference type="NCBI Taxonomy" id="392030"/>
    <lineage>
        <taxon>Eukaryota</taxon>
        <taxon>Metazoa</taxon>
        <taxon>Spiralia</taxon>
        <taxon>Gnathifera</taxon>
        <taxon>Rotifera</taxon>
        <taxon>Eurotatoria</taxon>
        <taxon>Bdelloidea</taxon>
        <taxon>Philodinida</taxon>
        <taxon>Philodinidae</taxon>
        <taxon>Rotaria</taxon>
    </lineage>
</organism>
<accession>A0A815RRW2</accession>
<feature type="non-terminal residue" evidence="2">
    <location>
        <position position="189"/>
    </location>
</feature>
<dbReference type="EMBL" id="CAJNOV010012227">
    <property type="protein sequence ID" value="CAF1478692.1"/>
    <property type="molecule type" value="Genomic_DNA"/>
</dbReference>
<feature type="domain" description="EF-hand" evidence="1">
    <location>
        <begin position="149"/>
        <end position="176"/>
    </location>
</feature>
<dbReference type="PROSITE" id="PS50222">
    <property type="entry name" value="EF_HAND_2"/>
    <property type="match status" value="1"/>
</dbReference>
<dbReference type="Proteomes" id="UP000681967">
    <property type="component" value="Unassembled WGS sequence"/>
</dbReference>
<reference evidence="2" key="1">
    <citation type="submission" date="2021-02" db="EMBL/GenBank/DDBJ databases">
        <authorList>
            <person name="Nowell W R."/>
        </authorList>
    </citation>
    <scope>NUCLEOTIDE SEQUENCE</scope>
</reference>